<proteinExistence type="inferred from homology"/>
<evidence type="ECO:0000256" key="4">
    <source>
        <dbReference type="ARBA" id="ARBA00022679"/>
    </source>
</evidence>
<keyword evidence="4 8" id="KW-0808">Transferase</keyword>
<evidence type="ECO:0000313" key="10">
    <source>
        <dbReference type="Proteomes" id="UP001159364"/>
    </source>
</evidence>
<dbReference type="GO" id="GO:0005737">
    <property type="term" value="C:cytoplasm"/>
    <property type="evidence" value="ECO:0007669"/>
    <property type="project" value="TreeGrafter"/>
</dbReference>
<organism evidence="9 10">
    <name type="scientific">Erythroxylum novogranatense</name>
    <dbReference type="NCBI Taxonomy" id="1862640"/>
    <lineage>
        <taxon>Eukaryota</taxon>
        <taxon>Viridiplantae</taxon>
        <taxon>Streptophyta</taxon>
        <taxon>Embryophyta</taxon>
        <taxon>Tracheophyta</taxon>
        <taxon>Spermatophyta</taxon>
        <taxon>Magnoliopsida</taxon>
        <taxon>eudicotyledons</taxon>
        <taxon>Gunneridae</taxon>
        <taxon>Pentapetalae</taxon>
        <taxon>rosids</taxon>
        <taxon>fabids</taxon>
        <taxon>Malpighiales</taxon>
        <taxon>Erythroxylaceae</taxon>
        <taxon>Erythroxylum</taxon>
    </lineage>
</organism>
<comment type="similarity">
    <text evidence="2 8">Belongs to the glycosyltransferase 92 family.</text>
</comment>
<evidence type="ECO:0000256" key="1">
    <source>
        <dbReference type="ARBA" id="ARBA00004167"/>
    </source>
</evidence>
<comment type="caution">
    <text evidence="9">The sequence shown here is derived from an EMBL/GenBank/DDBJ whole genome shotgun (WGS) entry which is preliminary data.</text>
</comment>
<keyword evidence="7 8" id="KW-0472">Membrane</keyword>
<sequence length="589" mass="67202">MESEPRWKRKRAFKPNEEVGFVMSLVGLSFLIFLFVSSRRSLLQDGSFRPVLKVSTMSLLPSRLTKRSVQVKSSPLIVEDRILFGDHLLLIVSSKINTSENLDCVYYRLLNASAWQLDQVVVRPAISVDEYHEVKSIVMCPLPERSYSAALDLQRAGDATDDELLSAVNQSTAVVPSLDKVVYEAILDWNTAVLFVKGLKLPPHKESDPTQFRCHFGSSNFDEDEGTVLTTEAITAAQEVVRCLLPRSMRNNTEKAEGLLVTVSRVLAGEDSGARPLPSVARIYSTTKNNDQKITKHKYELCACTMLWNQAAFMREWITYHGWLGIQRWFIYDNNSDDGLQEVIDELNLQKHNISRHSWPWIKTQEAGLSHCGLRARNECKWLAFFDVDEFFYFPQHKAQDKSGQNSLRNLVANYTNSPTYAEIRTVSHSFGPSRLNSAPLQGVTVGYTCRLKSPERYKSIVRPDLLGISLLNEVHHFRLREGYKHLNLPKTTVVLNHYKYQVWYTYNAKFFRRASTYVEDWQEGQNKGSKGKAQGFGTVTNEPADWKKKFCQVWDTGLKDFVQANFVDPASGFLPWERSLTSLEVLTS</sequence>
<keyword evidence="6 8" id="KW-1133">Transmembrane helix</keyword>
<gene>
    <name evidence="9" type="ORF">K2173_006436</name>
</gene>
<accession>A0AAV8U3C7</accession>
<dbReference type="InterPro" id="IPR008166">
    <property type="entry name" value="Glyco_transf_92"/>
</dbReference>
<dbReference type="Proteomes" id="UP001159364">
    <property type="component" value="Linkage Group LG01"/>
</dbReference>
<dbReference type="AlphaFoldDB" id="A0AAV8U3C7"/>
<evidence type="ECO:0000313" key="9">
    <source>
        <dbReference type="EMBL" id="KAJ8773786.1"/>
    </source>
</evidence>
<dbReference type="EMBL" id="JAIWQS010000001">
    <property type="protein sequence ID" value="KAJ8773786.1"/>
    <property type="molecule type" value="Genomic_DNA"/>
</dbReference>
<evidence type="ECO:0000256" key="3">
    <source>
        <dbReference type="ARBA" id="ARBA00022676"/>
    </source>
</evidence>
<dbReference type="PANTHER" id="PTHR21461">
    <property type="entry name" value="GLYCOSYLTRANSFERASE FAMILY 92 PROTEIN"/>
    <property type="match status" value="1"/>
</dbReference>
<dbReference type="GO" id="GO:0016757">
    <property type="term" value="F:glycosyltransferase activity"/>
    <property type="evidence" value="ECO:0007669"/>
    <property type="project" value="UniProtKB-UniRule"/>
</dbReference>
<protein>
    <recommendedName>
        <fullName evidence="8">Glycosyltransferase family 92 protein</fullName>
        <ecNumber evidence="8">2.4.1.-</ecNumber>
    </recommendedName>
</protein>
<dbReference type="EC" id="2.4.1.-" evidence="8"/>
<evidence type="ECO:0000256" key="5">
    <source>
        <dbReference type="ARBA" id="ARBA00022692"/>
    </source>
</evidence>
<evidence type="ECO:0000256" key="2">
    <source>
        <dbReference type="ARBA" id="ARBA00007647"/>
    </source>
</evidence>
<comment type="subcellular location">
    <subcellularLocation>
        <location evidence="1">Membrane</location>
        <topology evidence="1">Single-pass membrane protein</topology>
    </subcellularLocation>
</comment>
<name>A0AAV8U3C7_9ROSI</name>
<keyword evidence="5 8" id="KW-0812">Transmembrane</keyword>
<reference evidence="9 10" key="1">
    <citation type="submission" date="2021-09" db="EMBL/GenBank/DDBJ databases">
        <title>Genomic insights and catalytic innovation underlie evolution of tropane alkaloids biosynthesis.</title>
        <authorList>
            <person name="Wang Y.-J."/>
            <person name="Tian T."/>
            <person name="Huang J.-P."/>
            <person name="Huang S.-X."/>
        </authorList>
    </citation>
    <scope>NUCLEOTIDE SEQUENCE [LARGE SCALE GENOMIC DNA]</scope>
    <source>
        <strain evidence="9">KIB-2018</strain>
        <tissue evidence="9">Leaf</tissue>
    </source>
</reference>
<evidence type="ECO:0000256" key="6">
    <source>
        <dbReference type="ARBA" id="ARBA00022989"/>
    </source>
</evidence>
<keyword evidence="10" id="KW-1185">Reference proteome</keyword>
<dbReference type="Pfam" id="PF01697">
    <property type="entry name" value="Glyco_transf_92"/>
    <property type="match status" value="1"/>
</dbReference>
<dbReference type="PANTHER" id="PTHR21461:SF16">
    <property type="entry name" value="GLYCOSYLTRANSFERASE FAMILY 92 PROTEIN RCOM_0530710"/>
    <property type="match status" value="1"/>
</dbReference>
<feature type="transmembrane region" description="Helical" evidence="8">
    <location>
        <begin position="21"/>
        <end position="38"/>
    </location>
</feature>
<evidence type="ECO:0000256" key="8">
    <source>
        <dbReference type="RuleBase" id="RU366017"/>
    </source>
</evidence>
<keyword evidence="3 8" id="KW-0328">Glycosyltransferase</keyword>
<dbReference type="GO" id="GO:0016020">
    <property type="term" value="C:membrane"/>
    <property type="evidence" value="ECO:0007669"/>
    <property type="project" value="UniProtKB-SubCell"/>
</dbReference>
<evidence type="ECO:0000256" key="7">
    <source>
        <dbReference type="ARBA" id="ARBA00023136"/>
    </source>
</evidence>